<proteinExistence type="predicted"/>
<reference evidence="2" key="1">
    <citation type="submission" date="2018-05" db="EMBL/GenBank/DDBJ databases">
        <authorList>
            <person name="Lanie J.A."/>
            <person name="Ng W.-L."/>
            <person name="Kazmierczak K.M."/>
            <person name="Andrzejewski T.M."/>
            <person name="Davidsen T.M."/>
            <person name="Wayne K.J."/>
            <person name="Tettelin H."/>
            <person name="Glass J.I."/>
            <person name="Rusch D."/>
            <person name="Podicherti R."/>
            <person name="Tsui H.-C.T."/>
            <person name="Winkler M.E."/>
        </authorList>
    </citation>
    <scope>NUCLEOTIDE SEQUENCE</scope>
</reference>
<sequence length="124" mass="13826">MDSKTQIEALVTPWIQACLDRDWDGLLALCTDDVVFAPPGEPSVSGEESLKTWLDAFPVMTAFEFSFDQIDESGDLAVAVGKGSWTIEMDDETASMTMKFADVFRRQADGAWLYSHAIWNHNES</sequence>
<evidence type="ECO:0000313" key="2">
    <source>
        <dbReference type="EMBL" id="SVE32488.1"/>
    </source>
</evidence>
<feature type="domain" description="DUF4440" evidence="1">
    <location>
        <begin position="7"/>
        <end position="113"/>
    </location>
</feature>
<protein>
    <recommendedName>
        <fullName evidence="1">DUF4440 domain-containing protein</fullName>
    </recommendedName>
</protein>
<dbReference type="Pfam" id="PF14534">
    <property type="entry name" value="DUF4440"/>
    <property type="match status" value="1"/>
</dbReference>
<dbReference type="SUPFAM" id="SSF54427">
    <property type="entry name" value="NTF2-like"/>
    <property type="match status" value="1"/>
</dbReference>
<dbReference type="EMBL" id="UINC01209463">
    <property type="protein sequence ID" value="SVE32488.1"/>
    <property type="molecule type" value="Genomic_DNA"/>
</dbReference>
<name>A0A383CLJ7_9ZZZZ</name>
<dbReference type="CDD" id="cd00531">
    <property type="entry name" value="NTF2_like"/>
    <property type="match status" value="1"/>
</dbReference>
<dbReference type="InterPro" id="IPR027843">
    <property type="entry name" value="DUF4440"/>
</dbReference>
<gene>
    <name evidence="2" type="ORF">METZ01_LOCUS485342</name>
</gene>
<accession>A0A383CLJ7</accession>
<dbReference type="AlphaFoldDB" id="A0A383CLJ7"/>
<organism evidence="2">
    <name type="scientific">marine metagenome</name>
    <dbReference type="NCBI Taxonomy" id="408172"/>
    <lineage>
        <taxon>unclassified sequences</taxon>
        <taxon>metagenomes</taxon>
        <taxon>ecological metagenomes</taxon>
    </lineage>
</organism>
<dbReference type="InterPro" id="IPR032710">
    <property type="entry name" value="NTF2-like_dom_sf"/>
</dbReference>
<evidence type="ECO:0000259" key="1">
    <source>
        <dbReference type="Pfam" id="PF14534"/>
    </source>
</evidence>
<dbReference type="Gene3D" id="3.10.450.50">
    <property type="match status" value="1"/>
</dbReference>